<feature type="binding site" evidence="3">
    <location>
        <position position="141"/>
    </location>
    <ligand>
        <name>a divalent metal cation</name>
        <dbReference type="ChEBI" id="CHEBI:60240"/>
    </ligand>
</feature>
<name>A0A0C1FHN1_9SPHI</name>
<keyword evidence="2 3" id="KW-0479">Metal-binding</keyword>
<evidence type="ECO:0000256" key="1">
    <source>
        <dbReference type="ARBA" id="ARBA00008635"/>
    </source>
</evidence>
<evidence type="ECO:0000256" key="3">
    <source>
        <dbReference type="PIRSR" id="PIRSR607837-1"/>
    </source>
</evidence>
<dbReference type="InterPro" id="IPR007837">
    <property type="entry name" value="DinB"/>
</dbReference>
<reference evidence="4 5" key="1">
    <citation type="submission" date="2014-10" db="EMBL/GenBank/DDBJ databases">
        <title>Pedobacter Kyungheensis.</title>
        <authorList>
            <person name="Anderson B.M."/>
            <person name="Newman J.D."/>
        </authorList>
    </citation>
    <scope>NUCLEOTIDE SEQUENCE [LARGE SCALE GENOMIC DNA]</scope>
    <source>
        <strain evidence="4 5">KACC 16221</strain>
    </source>
</reference>
<comment type="caution">
    <text evidence="4">The sequence shown here is derived from an EMBL/GenBank/DDBJ whole genome shotgun (WGS) entry which is preliminary data.</text>
</comment>
<dbReference type="Gene3D" id="1.20.120.450">
    <property type="entry name" value="dinb family like domain"/>
    <property type="match status" value="1"/>
</dbReference>
<accession>A0A0C1FHN1</accession>
<protein>
    <recommendedName>
        <fullName evidence="6">DinB-like domain-containing protein</fullName>
    </recommendedName>
</protein>
<gene>
    <name evidence="4" type="ORF">OC25_21880</name>
</gene>
<dbReference type="EMBL" id="JSYN01000031">
    <property type="protein sequence ID" value="KIA91288.1"/>
    <property type="molecule type" value="Genomic_DNA"/>
</dbReference>
<feature type="binding site" evidence="3">
    <location>
        <position position="145"/>
    </location>
    <ligand>
        <name>a divalent metal cation</name>
        <dbReference type="ChEBI" id="CHEBI:60240"/>
    </ligand>
</feature>
<dbReference type="SUPFAM" id="SSF109854">
    <property type="entry name" value="DinB/YfiT-like putative metalloenzymes"/>
    <property type="match status" value="1"/>
</dbReference>
<dbReference type="RefSeq" id="WP_039480613.1">
    <property type="nucleotide sequence ID" value="NZ_JSYN01000031.1"/>
</dbReference>
<dbReference type="Proteomes" id="UP000031246">
    <property type="component" value="Unassembled WGS sequence"/>
</dbReference>
<comment type="similarity">
    <text evidence="1">Belongs to the DinB family.</text>
</comment>
<organism evidence="4 5">
    <name type="scientific">Pedobacter kyungheensis</name>
    <dbReference type="NCBI Taxonomy" id="1069985"/>
    <lineage>
        <taxon>Bacteria</taxon>
        <taxon>Pseudomonadati</taxon>
        <taxon>Bacteroidota</taxon>
        <taxon>Sphingobacteriia</taxon>
        <taxon>Sphingobacteriales</taxon>
        <taxon>Sphingobacteriaceae</taxon>
        <taxon>Pedobacter</taxon>
    </lineage>
</organism>
<evidence type="ECO:0000313" key="5">
    <source>
        <dbReference type="Proteomes" id="UP000031246"/>
    </source>
</evidence>
<keyword evidence="5" id="KW-1185">Reference proteome</keyword>
<sequence length="155" mass="17433">MFNITNEIKKAFNGDAWHGNHVMQTLNNVNPERAFKHFIVGAHSIAEIALHLTAWTEEVTSRLTGKPAAEPERGDWPLPESKTPQGWEKIIFNFKVANEELIRIAENMKASHWEDEVKDERNPALGTGVTNTELLSGLAQHHAYHSGQIALLSKF</sequence>
<dbReference type="InterPro" id="IPR034660">
    <property type="entry name" value="DinB/YfiT-like"/>
</dbReference>
<evidence type="ECO:0000313" key="4">
    <source>
        <dbReference type="EMBL" id="KIA91288.1"/>
    </source>
</evidence>
<dbReference type="Pfam" id="PF05163">
    <property type="entry name" value="DinB"/>
    <property type="match status" value="1"/>
</dbReference>
<dbReference type="AlphaFoldDB" id="A0A0C1FHN1"/>
<evidence type="ECO:0000256" key="2">
    <source>
        <dbReference type="ARBA" id="ARBA00022723"/>
    </source>
</evidence>
<dbReference type="GO" id="GO:0046872">
    <property type="term" value="F:metal ion binding"/>
    <property type="evidence" value="ECO:0007669"/>
    <property type="project" value="UniProtKB-KW"/>
</dbReference>
<evidence type="ECO:0008006" key="6">
    <source>
        <dbReference type="Google" id="ProtNLM"/>
    </source>
</evidence>
<proteinExistence type="inferred from homology"/>
<dbReference type="OrthoDB" id="9814103at2"/>
<feature type="binding site" evidence="3">
    <location>
        <position position="51"/>
    </location>
    <ligand>
        <name>a divalent metal cation</name>
        <dbReference type="ChEBI" id="CHEBI:60240"/>
    </ligand>
</feature>